<dbReference type="EMBL" id="AP014705">
    <property type="protein sequence ID" value="BAQ49245.1"/>
    <property type="molecule type" value="Genomic_DNA"/>
</dbReference>
<sequence>MKTGIDRFAAKGRQTSIHTRQKRANQQATYLAPIIAEAQAGGASTLQAIADVLTARGLTTTRGGRWSPTAVTRVLAWTG</sequence>
<feature type="region of interest" description="Disordered" evidence="1">
    <location>
        <begin position="1"/>
        <end position="22"/>
    </location>
</feature>
<reference evidence="3" key="2">
    <citation type="submission" date="2015-01" db="EMBL/GenBank/DDBJ databases">
        <title>Complete genome sequence of Methylobacterium aquaticum strain 22A.</title>
        <authorList>
            <person name="Tani A."/>
            <person name="Ogura Y."/>
            <person name="Hayashi T."/>
        </authorList>
    </citation>
    <scope>NUCLEOTIDE SEQUENCE [LARGE SCALE GENOMIC DNA]</scope>
    <source>
        <strain evidence="3">MA-22A</strain>
        <plasmid evidence="3">Plasmid pMaq22A_1p DNA</plasmid>
    </source>
</reference>
<gene>
    <name evidence="2" type="ORF">Maq22A_1p34955</name>
</gene>
<dbReference type="Proteomes" id="UP000061432">
    <property type="component" value="Plasmid pMaq22A_1p"/>
</dbReference>
<geneLocation type="plasmid" evidence="3">
    <name>pMaq22A_1p DNA</name>
</geneLocation>
<keyword evidence="2" id="KW-0614">Plasmid</keyword>
<dbReference type="PATRIC" id="fig|270351.10.peg.6302"/>
<dbReference type="AlphaFoldDB" id="A0A0C6G0J1"/>
<reference evidence="2 3" key="1">
    <citation type="journal article" date="2015" name="Genome Announc.">
        <title>Complete Genome Sequence of Methylobacterium aquaticum Strain 22A, Isolated from Racomitrium japonicum Moss.</title>
        <authorList>
            <person name="Tani A."/>
            <person name="Ogura Y."/>
            <person name="Hayashi T."/>
            <person name="Kimbara K."/>
        </authorList>
    </citation>
    <scope>NUCLEOTIDE SEQUENCE [LARGE SCALE GENOMIC DNA]</scope>
    <source>
        <strain evidence="2 3">MA-22A</strain>
        <plasmid evidence="3">Plasmid pMaq22A_1p DNA</plasmid>
    </source>
</reference>
<evidence type="ECO:0000313" key="2">
    <source>
        <dbReference type="EMBL" id="BAQ49245.1"/>
    </source>
</evidence>
<accession>A0A0C6G0J1</accession>
<proteinExistence type="predicted"/>
<evidence type="ECO:0000256" key="1">
    <source>
        <dbReference type="SAM" id="MobiDB-lite"/>
    </source>
</evidence>
<protein>
    <submittedName>
        <fullName evidence="2">Resolvase domain-containing protein</fullName>
    </submittedName>
</protein>
<organism evidence="2 3">
    <name type="scientific">Methylobacterium aquaticum</name>
    <dbReference type="NCBI Taxonomy" id="270351"/>
    <lineage>
        <taxon>Bacteria</taxon>
        <taxon>Pseudomonadati</taxon>
        <taxon>Pseudomonadota</taxon>
        <taxon>Alphaproteobacteria</taxon>
        <taxon>Hyphomicrobiales</taxon>
        <taxon>Methylobacteriaceae</taxon>
        <taxon>Methylobacterium</taxon>
    </lineage>
</organism>
<evidence type="ECO:0000313" key="3">
    <source>
        <dbReference type="Proteomes" id="UP000061432"/>
    </source>
</evidence>
<dbReference type="KEGG" id="maqu:Maq22A_1p34955"/>
<name>A0A0C6G0J1_9HYPH</name>
<feature type="compositionally biased region" description="Polar residues" evidence="1">
    <location>
        <begin position="13"/>
        <end position="22"/>
    </location>
</feature>